<sequence>MFNLQVGITAAALALCCTLTAFALVNINFDQFWQAVERHGGKVDSGQRAALSALFSDAASLPETEQLKRVNHYFSENVTYQTDDVVWKQSDYWASPAEFLAKRVGDCEDYAIAKYIFLLNLGVADEKLRLIYVKAKIGGRRSTVTQAHMVLGYYATPDSQPLILDSLISEVLPARQRTDLMPVFSFNSTGVWAPGQKKSSGSASAKLSRWRGLLNKISTEGITVK</sequence>
<dbReference type="PANTHER" id="PTHR39327:SF1">
    <property type="entry name" value="BLR5470 PROTEIN"/>
    <property type="match status" value="1"/>
</dbReference>
<protein>
    <recommendedName>
        <fullName evidence="4">Transglutaminase</fullName>
    </recommendedName>
</protein>
<dbReference type="STRING" id="1656094.BFC18_20830"/>
<dbReference type="PANTHER" id="PTHR39327">
    <property type="match status" value="1"/>
</dbReference>
<feature type="chain" id="PRO_5009209442" description="Transglutaminase" evidence="1">
    <location>
        <begin position="24"/>
        <end position="225"/>
    </location>
</feature>
<proteinExistence type="predicted"/>
<organism evidence="2 3">
    <name type="scientific">Alteromonas confluentis</name>
    <dbReference type="NCBI Taxonomy" id="1656094"/>
    <lineage>
        <taxon>Bacteria</taxon>
        <taxon>Pseudomonadati</taxon>
        <taxon>Pseudomonadota</taxon>
        <taxon>Gammaproteobacteria</taxon>
        <taxon>Alteromonadales</taxon>
        <taxon>Alteromonadaceae</taxon>
        <taxon>Alteromonas/Salinimonas group</taxon>
        <taxon>Alteromonas</taxon>
    </lineage>
</organism>
<accession>A0A1E7Z769</accession>
<dbReference type="OrthoDB" id="5401788at2"/>
<dbReference type="AlphaFoldDB" id="A0A1E7Z769"/>
<keyword evidence="3" id="KW-1185">Reference proteome</keyword>
<dbReference type="Proteomes" id="UP000175691">
    <property type="component" value="Unassembled WGS sequence"/>
</dbReference>
<evidence type="ECO:0000313" key="3">
    <source>
        <dbReference type="Proteomes" id="UP000175691"/>
    </source>
</evidence>
<dbReference type="InterPro" id="IPR010319">
    <property type="entry name" value="Transglutaminase-like_Cys_pept"/>
</dbReference>
<dbReference type="Pfam" id="PF06035">
    <property type="entry name" value="Peptidase_C93"/>
    <property type="match status" value="1"/>
</dbReference>
<comment type="caution">
    <text evidence="2">The sequence shown here is derived from an EMBL/GenBank/DDBJ whole genome shotgun (WGS) entry which is preliminary data.</text>
</comment>
<feature type="signal peptide" evidence="1">
    <location>
        <begin position="1"/>
        <end position="23"/>
    </location>
</feature>
<name>A0A1E7Z769_9ALTE</name>
<reference evidence="2 3" key="1">
    <citation type="submission" date="2016-08" db="EMBL/GenBank/DDBJ databases">
        <authorList>
            <person name="Seilhamer J.J."/>
        </authorList>
    </citation>
    <scope>NUCLEOTIDE SEQUENCE [LARGE SCALE GENOMIC DNA]</scope>
    <source>
        <strain evidence="2 3">KCTC 42603</strain>
    </source>
</reference>
<dbReference type="SUPFAM" id="SSF54001">
    <property type="entry name" value="Cysteine proteinases"/>
    <property type="match status" value="1"/>
</dbReference>
<evidence type="ECO:0008006" key="4">
    <source>
        <dbReference type="Google" id="ProtNLM"/>
    </source>
</evidence>
<gene>
    <name evidence="2" type="ORF">BFC18_20830</name>
</gene>
<evidence type="ECO:0000313" key="2">
    <source>
        <dbReference type="EMBL" id="OFC69281.1"/>
    </source>
</evidence>
<dbReference type="Gene3D" id="3.10.620.30">
    <property type="match status" value="1"/>
</dbReference>
<evidence type="ECO:0000256" key="1">
    <source>
        <dbReference type="SAM" id="SignalP"/>
    </source>
</evidence>
<dbReference type="InterPro" id="IPR038765">
    <property type="entry name" value="Papain-like_cys_pep_sf"/>
</dbReference>
<keyword evidence="1" id="KW-0732">Signal</keyword>
<dbReference type="EMBL" id="MDHN01000041">
    <property type="protein sequence ID" value="OFC69281.1"/>
    <property type="molecule type" value="Genomic_DNA"/>
</dbReference>